<dbReference type="InterPro" id="IPR002751">
    <property type="entry name" value="CbiM/NikMN"/>
</dbReference>
<dbReference type="Gene3D" id="1.10.1760.20">
    <property type="match status" value="1"/>
</dbReference>
<evidence type="ECO:0000256" key="1">
    <source>
        <dbReference type="ARBA" id="ARBA00004651"/>
    </source>
</evidence>
<keyword evidence="6 7" id="KW-0472">Membrane</keyword>
<feature type="transmembrane region" description="Helical" evidence="7">
    <location>
        <begin position="6"/>
        <end position="24"/>
    </location>
</feature>
<dbReference type="Pfam" id="PF01891">
    <property type="entry name" value="CbiM"/>
    <property type="match status" value="1"/>
</dbReference>
<dbReference type="EMBL" id="JAAIVB010000079">
    <property type="protein sequence ID" value="NEX64387.1"/>
    <property type="molecule type" value="Genomic_DNA"/>
</dbReference>
<feature type="transmembrane region" description="Helical" evidence="7">
    <location>
        <begin position="180"/>
        <end position="202"/>
    </location>
</feature>
<gene>
    <name evidence="8" type="ORF">G3574_25170</name>
</gene>
<dbReference type="RefSeq" id="WP_163968316.1">
    <property type="nucleotide sequence ID" value="NZ_JAAIVB010000079.1"/>
</dbReference>
<feature type="transmembrane region" description="Helical" evidence="7">
    <location>
        <begin position="111"/>
        <end position="133"/>
    </location>
</feature>
<keyword evidence="3" id="KW-1003">Cell membrane</keyword>
<feature type="transmembrane region" description="Helical" evidence="7">
    <location>
        <begin position="36"/>
        <end position="56"/>
    </location>
</feature>
<dbReference type="Proteomes" id="UP000482155">
    <property type="component" value="Unassembled WGS sequence"/>
</dbReference>
<evidence type="ECO:0000313" key="8">
    <source>
        <dbReference type="EMBL" id="NEX64387.1"/>
    </source>
</evidence>
<evidence type="ECO:0000256" key="5">
    <source>
        <dbReference type="ARBA" id="ARBA00022989"/>
    </source>
</evidence>
<accession>A0A6B3SUJ7</accession>
<dbReference type="AlphaFoldDB" id="A0A6B3SUJ7"/>
<evidence type="ECO:0000256" key="3">
    <source>
        <dbReference type="ARBA" id="ARBA00022475"/>
    </source>
</evidence>
<evidence type="ECO:0000256" key="4">
    <source>
        <dbReference type="ARBA" id="ARBA00022692"/>
    </source>
</evidence>
<keyword evidence="5 7" id="KW-1133">Transmembrane helix</keyword>
<dbReference type="GO" id="GO:0000041">
    <property type="term" value="P:transition metal ion transport"/>
    <property type="evidence" value="ECO:0007669"/>
    <property type="project" value="InterPro"/>
</dbReference>
<reference evidence="8 9" key="1">
    <citation type="submission" date="2020-02" db="EMBL/GenBank/DDBJ databases">
        <authorList>
            <person name="Kim M.K."/>
        </authorList>
    </citation>
    <scope>NUCLEOTIDE SEQUENCE [LARGE SCALE GENOMIC DNA]</scope>
    <source>
        <strain evidence="8 9">17J57-3</strain>
    </source>
</reference>
<evidence type="ECO:0000313" key="9">
    <source>
        <dbReference type="Proteomes" id="UP000482155"/>
    </source>
</evidence>
<comment type="subcellular location">
    <subcellularLocation>
        <location evidence="1">Cell membrane</location>
        <topology evidence="1">Multi-pass membrane protein</topology>
    </subcellularLocation>
</comment>
<feature type="transmembrane region" description="Helical" evidence="7">
    <location>
        <begin position="76"/>
        <end position="99"/>
    </location>
</feature>
<proteinExistence type="predicted"/>
<comment type="caution">
    <text evidence="8">The sequence shown here is derived from an EMBL/GenBank/DDBJ whole genome shotgun (WGS) entry which is preliminary data.</text>
</comment>
<keyword evidence="4 7" id="KW-0812">Transmembrane</keyword>
<name>A0A6B3SUJ7_9BURK</name>
<evidence type="ECO:0000256" key="6">
    <source>
        <dbReference type="ARBA" id="ARBA00023136"/>
    </source>
</evidence>
<dbReference type="GO" id="GO:0005886">
    <property type="term" value="C:plasma membrane"/>
    <property type="evidence" value="ECO:0007669"/>
    <property type="project" value="UniProtKB-SubCell"/>
</dbReference>
<evidence type="ECO:0000256" key="7">
    <source>
        <dbReference type="SAM" id="Phobius"/>
    </source>
</evidence>
<protein>
    <submittedName>
        <fullName evidence="8">Uncharacterized protein</fullName>
    </submittedName>
</protein>
<sequence length="221" mass="24395">MGIFNADLSPFVAAASLAGGWFGLYHAARHAPWQRLNANGAFSAWCVFIICLPILWSFNVPVERGITLQLLGMPLFVLMFGRQLATVGLGIAVIAYTILQGGAWHNLGMNLILMAVLPPWCVQAVMQLIYRFLPRHLFIYLLGNGFFGAMLMLSMIGFLSLGASALLAPGTHVTENLVAYMLLLAWGESFLTGFLLTMFTVYHPQWVFTFDDAVYLNKPTS</sequence>
<organism evidence="8 9">
    <name type="scientific">Noviherbaspirillum galbum</name>
    <dbReference type="NCBI Taxonomy" id="2709383"/>
    <lineage>
        <taxon>Bacteria</taxon>
        <taxon>Pseudomonadati</taxon>
        <taxon>Pseudomonadota</taxon>
        <taxon>Betaproteobacteria</taxon>
        <taxon>Burkholderiales</taxon>
        <taxon>Oxalobacteraceae</taxon>
        <taxon>Noviherbaspirillum</taxon>
    </lineage>
</organism>
<keyword evidence="2" id="KW-0813">Transport</keyword>
<evidence type="ECO:0000256" key="2">
    <source>
        <dbReference type="ARBA" id="ARBA00022448"/>
    </source>
</evidence>
<feature type="transmembrane region" description="Helical" evidence="7">
    <location>
        <begin position="145"/>
        <end position="168"/>
    </location>
</feature>
<keyword evidence="9" id="KW-1185">Reference proteome</keyword>